<gene>
    <name evidence="2" type="ORF">MFP26_18955</name>
</gene>
<accession>A0ABT0MY35</accession>
<dbReference type="Proteomes" id="UP001203069">
    <property type="component" value="Unassembled WGS sequence"/>
</dbReference>
<protein>
    <recommendedName>
        <fullName evidence="4">Alginate lyase domain-containing protein</fullName>
    </recommendedName>
</protein>
<proteinExistence type="predicted"/>
<sequence length="659" mass="71178">MKKLSLRAWLRPCSAGVALVLAGYVAAAVDETPESALRLRERGPQPLIMAGQDHAVTPQPDAARQPNPLAAVIDGAKAALRTAPVDDVVASGIGKESYLDLVDGVVEHFRHFQSAGGRIIDPYLHRESQYSTPTYALAAATLVGSGKRPELLDSAARALTSSLYQLASGTTAQRTGDFFILPTMLAYRQLRDRVDTATKNRWDRYLRLIKPEIAYADLIGAGQNDVMNWNSAAIAGEYLRHKEGFTGEDFVARYLSAQLPRFTPQGLYRDPDLPLIYDAEARFNFSVLLAAGYQGEWRQSLDILLTRGAWASLLMQAPTGDFPAGGRSADHIWNDALNCASFEFWANRSKAAGDGVAAGAFKRAARLAAGAASRWVRPSGEFQLVKNYFDPALRHGYEDYSADSHYNLLAAAYLSIAWSLADESIPEGVSPADIGGFVLHLPDFHKVFANAAGNYIAIDTAADARYDSTGILRLSRRDDKNPPGSAINAPANDFPLAIGVAWPSAGGWQSLAQFAGDRVGAQVAVTAAQPAAVGFNVTYRLKDAAVDGVSENYLLTKDALSVAININGPIDSWKIRYPAFVTDGKNLAQRRTRGASLVTHIGDRRETFAIIAPEKTTLTGSGRFIRADGGYSELFEAAGSGRTLTYRLSSTTGEKNEKQ</sequence>
<keyword evidence="3" id="KW-1185">Reference proteome</keyword>
<comment type="caution">
    <text evidence="2">The sequence shown here is derived from an EMBL/GenBank/DDBJ whole genome shotgun (WGS) entry which is preliminary data.</text>
</comment>
<keyword evidence="1" id="KW-0732">Signal</keyword>
<organism evidence="2 3">
    <name type="scientific">Brenneria tiliae</name>
    <dbReference type="NCBI Taxonomy" id="2914984"/>
    <lineage>
        <taxon>Bacteria</taxon>
        <taxon>Pseudomonadati</taxon>
        <taxon>Pseudomonadota</taxon>
        <taxon>Gammaproteobacteria</taxon>
        <taxon>Enterobacterales</taxon>
        <taxon>Pectobacteriaceae</taxon>
        <taxon>Brenneria</taxon>
    </lineage>
</organism>
<evidence type="ECO:0000313" key="2">
    <source>
        <dbReference type="EMBL" id="MCL2894755.1"/>
    </source>
</evidence>
<feature type="chain" id="PRO_5045248194" description="Alginate lyase domain-containing protein" evidence="1">
    <location>
        <begin position="28"/>
        <end position="659"/>
    </location>
</feature>
<feature type="signal peptide" evidence="1">
    <location>
        <begin position="1"/>
        <end position="27"/>
    </location>
</feature>
<evidence type="ECO:0000256" key="1">
    <source>
        <dbReference type="SAM" id="SignalP"/>
    </source>
</evidence>
<evidence type="ECO:0000313" key="3">
    <source>
        <dbReference type="Proteomes" id="UP001203069"/>
    </source>
</evidence>
<dbReference type="EMBL" id="JAKPBZ010000115">
    <property type="protein sequence ID" value="MCL2894755.1"/>
    <property type="molecule type" value="Genomic_DNA"/>
</dbReference>
<reference evidence="2 3" key="1">
    <citation type="submission" date="2022-02" db="EMBL/GenBank/DDBJ databases">
        <title>Description of Brenneria tiliae sp. nov. isolated from symptomatic Tilia x moltkei and Tilia x europaea trees in the UK.</title>
        <authorList>
            <person name="Kile H."/>
        </authorList>
    </citation>
    <scope>NUCLEOTIDE SEQUENCE [LARGE SCALE GENOMIC DNA]</scope>
    <source>
        <strain evidence="2 3">MC1SB4.1</strain>
    </source>
</reference>
<evidence type="ECO:0008006" key="4">
    <source>
        <dbReference type="Google" id="ProtNLM"/>
    </source>
</evidence>
<name>A0ABT0MY35_9GAMM</name>
<dbReference type="RefSeq" id="WP_249245851.1">
    <property type="nucleotide sequence ID" value="NZ_JAKPBZ010000115.1"/>
</dbReference>